<accession>A0A850PHF4</accession>
<reference evidence="1 2" key="1">
    <citation type="submission" date="2020-06" db="EMBL/GenBank/DDBJ databases">
        <title>Description of novel acetic acid bacteria.</title>
        <authorList>
            <person name="Sombolestani A."/>
        </authorList>
    </citation>
    <scope>NUCLEOTIDE SEQUENCE [LARGE SCALE GENOMIC DNA]</scope>
    <source>
        <strain evidence="1 2">LMG 27010</strain>
    </source>
</reference>
<evidence type="ECO:0000313" key="1">
    <source>
        <dbReference type="EMBL" id="NVN40601.1"/>
    </source>
</evidence>
<name>A0A850PHF4_9PROT</name>
<dbReference type="Gene3D" id="1.25.40.10">
    <property type="entry name" value="Tetratricopeptide repeat domain"/>
    <property type="match status" value="1"/>
</dbReference>
<dbReference type="AlphaFoldDB" id="A0A850PHF4"/>
<dbReference type="SUPFAM" id="SSF144059">
    <property type="entry name" value="ImpE-like"/>
    <property type="match status" value="1"/>
</dbReference>
<dbReference type="InterPro" id="IPR011990">
    <property type="entry name" value="TPR-like_helical_dom_sf"/>
</dbReference>
<organism evidence="1 2">
    <name type="scientific">Ameyamaea chiangmaiensis</name>
    <dbReference type="NCBI Taxonomy" id="442969"/>
    <lineage>
        <taxon>Bacteria</taxon>
        <taxon>Pseudomonadati</taxon>
        <taxon>Pseudomonadota</taxon>
        <taxon>Alphaproteobacteria</taxon>
        <taxon>Acetobacterales</taxon>
        <taxon>Acetobacteraceae</taxon>
        <taxon>Ameyamaea</taxon>
    </lineage>
</organism>
<dbReference type="RefSeq" id="WP_176613559.1">
    <property type="nucleotide sequence ID" value="NZ_JABXXR010000053.1"/>
</dbReference>
<comment type="caution">
    <text evidence="1">The sequence shown here is derived from an EMBL/GenBank/DDBJ whole genome shotgun (WGS) entry which is preliminary data.</text>
</comment>
<proteinExistence type="predicted"/>
<dbReference type="Proteomes" id="UP000585665">
    <property type="component" value="Unassembled WGS sequence"/>
</dbReference>
<feature type="non-terminal residue" evidence="1">
    <location>
        <position position="121"/>
    </location>
</feature>
<evidence type="ECO:0000313" key="2">
    <source>
        <dbReference type="Proteomes" id="UP000585665"/>
    </source>
</evidence>
<keyword evidence="2" id="KW-1185">Reference proteome</keyword>
<gene>
    <name evidence="1" type="ORF">HUK82_08495</name>
</gene>
<sequence>MTSESAANVPTQATLSAGDHFRNGDLSAAIAAATAAVKAAPGDAAPRLLLAELSLFTGDLQRAETLITALAKLDAGTELIAAEFRQLLRAATQRVAVLHEGAAPEFVGGPTASQTESLRAL</sequence>
<protein>
    <submittedName>
        <fullName evidence="1">Tetratricopeptide repeat protein</fullName>
    </submittedName>
</protein>
<dbReference type="EMBL" id="JABXXR010000053">
    <property type="protein sequence ID" value="NVN40601.1"/>
    <property type="molecule type" value="Genomic_DNA"/>
</dbReference>
<dbReference type="Pfam" id="PF14559">
    <property type="entry name" value="TPR_19"/>
    <property type="match status" value="1"/>
</dbReference>